<keyword evidence="2" id="KW-1185">Reference proteome</keyword>
<dbReference type="Proteomes" id="UP000887540">
    <property type="component" value="Unplaced"/>
</dbReference>
<dbReference type="PANTHER" id="PTHR22940:SF4">
    <property type="entry name" value="PROTEIN TIMELESS HOMOLOG"/>
    <property type="match status" value="1"/>
</dbReference>
<dbReference type="GO" id="GO:0031298">
    <property type="term" value="C:replication fork protection complex"/>
    <property type="evidence" value="ECO:0007669"/>
    <property type="project" value="TreeGrafter"/>
</dbReference>
<dbReference type="GO" id="GO:0000076">
    <property type="term" value="P:DNA replication checkpoint signaling"/>
    <property type="evidence" value="ECO:0007669"/>
    <property type="project" value="TreeGrafter"/>
</dbReference>
<reference evidence="3" key="1">
    <citation type="submission" date="2022-11" db="UniProtKB">
        <authorList>
            <consortium name="WormBaseParasite"/>
        </authorList>
    </citation>
    <scope>IDENTIFICATION</scope>
</reference>
<dbReference type="WBParaSite" id="ACRNAN_scaffold12076.g13781.t1">
    <property type="protein sequence ID" value="ACRNAN_scaffold12076.g13781.t1"/>
    <property type="gene ID" value="ACRNAN_scaffold12076.g13781"/>
</dbReference>
<feature type="compositionally biased region" description="Basic and acidic residues" evidence="1">
    <location>
        <begin position="205"/>
        <end position="218"/>
    </location>
</feature>
<dbReference type="GO" id="GO:0003677">
    <property type="term" value="F:DNA binding"/>
    <property type="evidence" value="ECO:0007669"/>
    <property type="project" value="TreeGrafter"/>
</dbReference>
<organism evidence="2 3">
    <name type="scientific">Acrobeloides nanus</name>
    <dbReference type="NCBI Taxonomy" id="290746"/>
    <lineage>
        <taxon>Eukaryota</taxon>
        <taxon>Metazoa</taxon>
        <taxon>Ecdysozoa</taxon>
        <taxon>Nematoda</taxon>
        <taxon>Chromadorea</taxon>
        <taxon>Rhabditida</taxon>
        <taxon>Tylenchina</taxon>
        <taxon>Cephalobomorpha</taxon>
        <taxon>Cephaloboidea</taxon>
        <taxon>Cephalobidae</taxon>
        <taxon>Acrobeloides</taxon>
    </lineage>
</organism>
<sequence length="752" mass="86337">MSSLSPSSLTKKMLQDLVLVNHYYIHIMEKYTKRGELIKVEKRKKVANRRKKAKVVLKEAREHQQVHASIDSMPREELDELWETLFSEINEVVSGIAAPTSDVSPVDALINVDEDKQQAFAMLSVQRALRDRRVCDAVGIYRAARELWPNGNFGHLDISVENEIAEFREIFLTDLTEIATEHRLEHKKVYGSKESLNDEIGGSVSDKEQEPNDEKYTELDEDREEEETNGYIIMETPFNFDEYISHFAKADIISWYIQLLKDFDTNSDELNKAILKLFHRIAFGLKSPPRLYQASLFQILLKVNSQFENWPKEKLKVHKHFRIYEFGHHLLKKFFEDFEQRGELLAVEILLPKTAKDCYEIQYGYGSFEGNSNDAKDLLWPEELEEELKGLYYEFVDYDDEDAKKETDLIKFIENGLSKPRTSKQITKQLKQLGLPYKGKNRTKGSTKSSGFDHSTEFLQGLIEQYNNLDENVKAEKNMIDYLKDVLPGEYSRKRIIKELTYRGISYEKGKKIREKHSKNQSTPELRSTKSKRKPKDPLSLFEPGPSIPTTPAWKTGSLFNDDLFDDQGDNNSAVVQDKPRHKGFVLDSSSDSDDSDSSDSPARGNSPLLTNLEADTFDLRLDDPDDLLFGHELHKNVEDKQNASFSQQLSSQKPNKPKESRRFLFASDSEPETGDDKLESENQDASTFKNGHEIADTFDLGLDDEFEAKSQPDTTRLAPDLDSDGDSSSKPTEQNPSKKRKIISDSEDEDI</sequence>
<dbReference type="PANTHER" id="PTHR22940">
    <property type="entry name" value="TIMEOUT/TIMELESS-2"/>
    <property type="match status" value="1"/>
</dbReference>
<evidence type="ECO:0000313" key="2">
    <source>
        <dbReference type="Proteomes" id="UP000887540"/>
    </source>
</evidence>
<dbReference type="GO" id="GO:0006281">
    <property type="term" value="P:DNA repair"/>
    <property type="evidence" value="ECO:0007669"/>
    <property type="project" value="TreeGrafter"/>
</dbReference>
<dbReference type="AlphaFoldDB" id="A0A914CLB4"/>
<dbReference type="InterPro" id="IPR044998">
    <property type="entry name" value="Timeless"/>
</dbReference>
<dbReference type="Pfam" id="PF26019">
    <property type="entry name" value="HTH_TIMELESS"/>
    <property type="match status" value="1"/>
</dbReference>
<evidence type="ECO:0000256" key="1">
    <source>
        <dbReference type="SAM" id="MobiDB-lite"/>
    </source>
</evidence>
<feature type="region of interest" description="Disordered" evidence="1">
    <location>
        <begin position="640"/>
        <end position="752"/>
    </location>
</feature>
<name>A0A914CLB4_9BILA</name>
<feature type="compositionally biased region" description="Polar residues" evidence="1">
    <location>
        <begin position="643"/>
        <end position="655"/>
    </location>
</feature>
<protein>
    <submittedName>
        <fullName evidence="3">Uncharacterized protein</fullName>
    </submittedName>
</protein>
<feature type="compositionally biased region" description="Polar residues" evidence="1">
    <location>
        <begin position="727"/>
        <end position="736"/>
    </location>
</feature>
<feature type="region of interest" description="Disordered" evidence="1">
    <location>
        <begin position="196"/>
        <end position="222"/>
    </location>
</feature>
<accession>A0A914CLB4</accession>
<feature type="region of interest" description="Disordered" evidence="1">
    <location>
        <begin position="511"/>
        <end position="611"/>
    </location>
</feature>
<evidence type="ECO:0000313" key="3">
    <source>
        <dbReference type="WBParaSite" id="ACRNAN_scaffold12076.g13781.t1"/>
    </source>
</evidence>
<proteinExistence type="predicted"/>
<dbReference type="GO" id="GO:0043111">
    <property type="term" value="P:replication fork arrest"/>
    <property type="evidence" value="ECO:0007669"/>
    <property type="project" value="TreeGrafter"/>
</dbReference>